<dbReference type="PIRSF" id="PIRSF004692">
    <property type="entry name" value="KdsD_KpsF"/>
    <property type="match status" value="1"/>
</dbReference>
<dbReference type="GO" id="GO:0046872">
    <property type="term" value="F:metal ion binding"/>
    <property type="evidence" value="ECO:0007669"/>
    <property type="project" value="UniProtKB-KW"/>
</dbReference>
<dbReference type="GO" id="GO:1901135">
    <property type="term" value="P:carbohydrate derivative metabolic process"/>
    <property type="evidence" value="ECO:0007669"/>
    <property type="project" value="InterPro"/>
</dbReference>
<dbReference type="PANTHER" id="PTHR42745:SF1">
    <property type="entry name" value="ARABINOSE 5-PHOSPHATE ISOMERASE KDSD"/>
    <property type="match status" value="1"/>
</dbReference>
<evidence type="ECO:0000256" key="7">
    <source>
        <dbReference type="PIRSR" id="PIRSR004692-3"/>
    </source>
</evidence>
<comment type="similarity">
    <text evidence="1 4">Belongs to the SIS family. GutQ/KpsF subfamily.</text>
</comment>
<dbReference type="CDD" id="cd05014">
    <property type="entry name" value="SIS_Kpsf"/>
    <property type="match status" value="1"/>
</dbReference>
<dbReference type="InterPro" id="IPR046348">
    <property type="entry name" value="SIS_dom_sf"/>
</dbReference>
<feature type="binding site" evidence="5">
    <location>
        <position position="216"/>
    </location>
    <ligand>
        <name>substrate</name>
    </ligand>
</feature>
<proteinExistence type="inferred from homology"/>
<dbReference type="SUPFAM" id="SSF53697">
    <property type="entry name" value="SIS domain"/>
    <property type="match status" value="1"/>
</dbReference>
<dbReference type="RefSeq" id="WP_160906127.1">
    <property type="nucleotide sequence ID" value="NZ_WVHS01000002.1"/>
</dbReference>
<feature type="binding site" evidence="5">
    <location>
        <position position="83"/>
    </location>
    <ligand>
        <name>substrate</name>
    </ligand>
</feature>
<feature type="domain" description="CBS" evidence="9">
    <location>
        <begin position="270"/>
        <end position="321"/>
    </location>
</feature>
<dbReference type="CDD" id="cd04604">
    <property type="entry name" value="CBS_pair_SIS_assoc"/>
    <property type="match status" value="1"/>
</dbReference>
<evidence type="ECO:0000256" key="3">
    <source>
        <dbReference type="ARBA" id="ARBA00023122"/>
    </source>
</evidence>
<dbReference type="InterPro" id="IPR000644">
    <property type="entry name" value="CBS_dom"/>
</dbReference>
<dbReference type="Proteomes" id="UP000451233">
    <property type="component" value="Unassembled WGS sequence"/>
</dbReference>
<organism evidence="11 12">
    <name type="scientific">Hufsiella ginkgonis</name>
    <dbReference type="NCBI Taxonomy" id="2695274"/>
    <lineage>
        <taxon>Bacteria</taxon>
        <taxon>Pseudomonadati</taxon>
        <taxon>Bacteroidota</taxon>
        <taxon>Sphingobacteriia</taxon>
        <taxon>Sphingobacteriales</taxon>
        <taxon>Sphingobacteriaceae</taxon>
        <taxon>Hufsiella</taxon>
    </lineage>
</organism>
<evidence type="ECO:0000256" key="6">
    <source>
        <dbReference type="PIRSR" id="PIRSR004692-2"/>
    </source>
</evidence>
<feature type="site" description="Catalytically relevant" evidence="7">
    <location>
        <position position="147"/>
    </location>
</feature>
<feature type="domain" description="CBS" evidence="9">
    <location>
        <begin position="206"/>
        <end position="261"/>
    </location>
</feature>
<reference evidence="11 12" key="1">
    <citation type="submission" date="2019-11" db="EMBL/GenBank/DDBJ databases">
        <title>Pedobacter sp. HMF7056 Genome sequencing and assembly.</title>
        <authorList>
            <person name="Kang H."/>
            <person name="Kim H."/>
            <person name="Joh K."/>
        </authorList>
    </citation>
    <scope>NUCLEOTIDE SEQUENCE [LARGE SCALE GENOMIC DNA]</scope>
    <source>
        <strain evidence="11 12">HMF7056</strain>
    </source>
</reference>
<comment type="caution">
    <text evidence="11">The sequence shown here is derived from an EMBL/GenBank/DDBJ whole genome shotgun (WGS) entry which is preliminary data.</text>
</comment>
<gene>
    <name evidence="11" type="ORF">GS398_07345</name>
</gene>
<keyword evidence="3 8" id="KW-0129">CBS domain</keyword>
<evidence type="ECO:0000313" key="11">
    <source>
        <dbReference type="EMBL" id="MXV15109.1"/>
    </source>
</evidence>
<dbReference type="InterPro" id="IPR050986">
    <property type="entry name" value="GutQ/KpsF_isomerases"/>
</dbReference>
<evidence type="ECO:0000256" key="1">
    <source>
        <dbReference type="ARBA" id="ARBA00008165"/>
    </source>
</evidence>
<evidence type="ECO:0000256" key="2">
    <source>
        <dbReference type="ARBA" id="ARBA00022737"/>
    </source>
</evidence>
<dbReference type="Pfam" id="PF00571">
    <property type="entry name" value="CBS"/>
    <property type="match status" value="2"/>
</dbReference>
<evidence type="ECO:0000256" key="5">
    <source>
        <dbReference type="PIRSR" id="PIRSR004692-1"/>
    </source>
</evidence>
<name>A0A7K1XWF7_9SPHI</name>
<feature type="site" description="Catalytically relevant" evidence="7">
    <location>
        <position position="106"/>
    </location>
</feature>
<accession>A0A7K1XWF7</accession>
<keyword evidence="6" id="KW-0479">Metal-binding</keyword>
<dbReference type="InterPro" id="IPR046342">
    <property type="entry name" value="CBS_dom_sf"/>
</dbReference>
<dbReference type="PROSITE" id="PS51464">
    <property type="entry name" value="SIS"/>
    <property type="match status" value="1"/>
</dbReference>
<feature type="domain" description="SIS" evidence="10">
    <location>
        <begin position="36"/>
        <end position="179"/>
    </location>
</feature>
<keyword evidence="6" id="KW-0862">Zinc</keyword>
<feature type="site" description="Catalytically relevant" evidence="7">
    <location>
        <position position="188"/>
    </location>
</feature>
<evidence type="ECO:0000256" key="4">
    <source>
        <dbReference type="PIRNR" id="PIRNR004692"/>
    </source>
</evidence>
<dbReference type="Gene3D" id="3.40.50.10490">
    <property type="entry name" value="Glucose-6-phosphate isomerase like protein, domain 1"/>
    <property type="match status" value="1"/>
</dbReference>
<evidence type="ECO:0000256" key="8">
    <source>
        <dbReference type="PROSITE-ProRule" id="PRU00703"/>
    </source>
</evidence>
<dbReference type="InterPro" id="IPR035474">
    <property type="entry name" value="SIS_Kpsf"/>
</dbReference>
<dbReference type="PROSITE" id="PS51371">
    <property type="entry name" value="CBS"/>
    <property type="match status" value="2"/>
</dbReference>
<dbReference type="AlphaFoldDB" id="A0A7K1XWF7"/>
<dbReference type="SMART" id="SM00116">
    <property type="entry name" value="CBS"/>
    <property type="match status" value="2"/>
</dbReference>
<dbReference type="InterPro" id="IPR004800">
    <property type="entry name" value="KdsD/KpsF-type"/>
</dbReference>
<dbReference type="PANTHER" id="PTHR42745">
    <property type="match status" value="1"/>
</dbReference>
<evidence type="ECO:0000259" key="9">
    <source>
        <dbReference type="PROSITE" id="PS51371"/>
    </source>
</evidence>
<dbReference type="InterPro" id="IPR001347">
    <property type="entry name" value="SIS_dom"/>
</dbReference>
<dbReference type="GO" id="GO:0019146">
    <property type="term" value="F:arabinose-5-phosphate isomerase activity"/>
    <property type="evidence" value="ECO:0007669"/>
    <property type="project" value="UniProtKB-ARBA"/>
</dbReference>
<feature type="binding site" evidence="5">
    <location>
        <position position="77"/>
    </location>
    <ligand>
        <name>substrate</name>
    </ligand>
</feature>
<dbReference type="GO" id="GO:0005975">
    <property type="term" value="P:carbohydrate metabolic process"/>
    <property type="evidence" value="ECO:0007669"/>
    <property type="project" value="InterPro"/>
</dbReference>
<keyword evidence="2" id="KW-0677">Repeat</keyword>
<evidence type="ECO:0000259" key="10">
    <source>
        <dbReference type="PROSITE" id="PS51464"/>
    </source>
</evidence>
<dbReference type="FunFam" id="3.40.50.10490:FF:000011">
    <property type="entry name" value="Arabinose 5-phosphate isomerase"/>
    <property type="match status" value="1"/>
</dbReference>
<feature type="binding site" evidence="6">
    <location>
        <position position="77"/>
    </location>
    <ligand>
        <name>Zn(2+)</name>
        <dbReference type="ChEBI" id="CHEBI:29105"/>
    </ligand>
</feature>
<dbReference type="NCBIfam" id="TIGR00393">
    <property type="entry name" value="kpsF"/>
    <property type="match status" value="1"/>
</dbReference>
<dbReference type="Pfam" id="PF01380">
    <property type="entry name" value="SIS"/>
    <property type="match status" value="1"/>
</dbReference>
<evidence type="ECO:0000313" key="12">
    <source>
        <dbReference type="Proteomes" id="UP000451233"/>
    </source>
</evidence>
<feature type="binding site" evidence="5">
    <location>
        <position position="268"/>
    </location>
    <ligand>
        <name>substrate</name>
    </ligand>
</feature>
<sequence length="321" mass="34503">MKSSFEILAIAHNTLRIEADGISGLIPLLKNDFAVIVETILDLKGRVIITGVGKSAIIAQKIVATLNSTGTPSVYMHAGDAIHGDLGIIQRDDLVICISNSGNTPEIKVLIPFLRQSGNTLVAMVGDLESTLAKQADFIMNTTIQSEACPNNLAPTTSTTAQLALGDALAVCLLECREFSSADFARFHPGGSLGKRLYLKVADLAVNNEKPKVLPTASIRSVLVEITRNRLGAVAVLEEDKVTGIITDGDIRRMLEKYDSLEGITAHDVMGKNPRTIAKDELAVNALELMRANNITQLPVTDSGRYFGIVHLHDLLKEGII</sequence>
<dbReference type="GO" id="GO:0097367">
    <property type="term" value="F:carbohydrate derivative binding"/>
    <property type="evidence" value="ECO:0007669"/>
    <property type="project" value="InterPro"/>
</dbReference>
<dbReference type="EMBL" id="WVHS01000002">
    <property type="protein sequence ID" value="MXV15109.1"/>
    <property type="molecule type" value="Genomic_DNA"/>
</dbReference>
<keyword evidence="12" id="KW-1185">Reference proteome</keyword>
<keyword evidence="11" id="KW-0413">Isomerase</keyword>
<dbReference type="Gene3D" id="3.10.580.10">
    <property type="entry name" value="CBS-domain"/>
    <property type="match status" value="1"/>
</dbReference>
<feature type="site" description="Catalytically relevant" evidence="7">
    <location>
        <position position="54"/>
    </location>
</feature>
<protein>
    <submittedName>
        <fullName evidence="11">KpsF/GutQ family sugar-phosphate isomerase</fullName>
    </submittedName>
</protein>